<dbReference type="PANTHER" id="PTHR34826">
    <property type="entry name" value="UPF0590 PROTEIN C409.17C"/>
    <property type="match status" value="1"/>
</dbReference>
<evidence type="ECO:0000256" key="1">
    <source>
        <dbReference type="SAM" id="MobiDB-lite"/>
    </source>
</evidence>
<dbReference type="Pfam" id="PF08656">
    <property type="entry name" value="DASH_Dad3"/>
    <property type="match status" value="1"/>
</dbReference>
<dbReference type="AlphaFoldDB" id="A0AAF0EVB0"/>
<dbReference type="Pfam" id="PF08588">
    <property type="entry name" value="Duc1"/>
    <property type="match status" value="2"/>
</dbReference>
<evidence type="ECO:0000259" key="2">
    <source>
        <dbReference type="Pfam" id="PF08588"/>
    </source>
</evidence>
<gene>
    <name evidence="3" type="ORF">MCUN1_000405</name>
</gene>
<keyword evidence="4" id="KW-1185">Reference proteome</keyword>
<proteinExistence type="predicted"/>
<feature type="domain" description="Domain of unknown function at the cortex 1" evidence="2">
    <location>
        <begin position="507"/>
        <end position="629"/>
    </location>
</feature>
<dbReference type="GO" id="GO:0072686">
    <property type="term" value="C:mitotic spindle"/>
    <property type="evidence" value="ECO:0007669"/>
    <property type="project" value="InterPro"/>
</dbReference>
<name>A0AAF0EVB0_9BASI</name>
<accession>A0AAF0EVB0</accession>
<feature type="compositionally biased region" description="Basic and acidic residues" evidence="1">
    <location>
        <begin position="428"/>
        <end position="440"/>
    </location>
</feature>
<evidence type="ECO:0000313" key="3">
    <source>
        <dbReference type="EMBL" id="WFD33592.1"/>
    </source>
</evidence>
<dbReference type="PANTHER" id="PTHR34826:SF1">
    <property type="entry name" value="UPF0590 PROTEIN C594.01"/>
    <property type="match status" value="1"/>
</dbReference>
<dbReference type="InterPro" id="IPR013965">
    <property type="entry name" value="DASH_Dad3"/>
</dbReference>
<evidence type="ECO:0000313" key="4">
    <source>
        <dbReference type="Proteomes" id="UP001219933"/>
    </source>
</evidence>
<feature type="domain" description="Domain of unknown function at the cortex 1" evidence="2">
    <location>
        <begin position="170"/>
        <end position="313"/>
    </location>
</feature>
<reference evidence="3" key="1">
    <citation type="submission" date="2023-03" db="EMBL/GenBank/DDBJ databases">
        <title>Mating type loci evolution in Malassezia.</title>
        <authorList>
            <person name="Coelho M.A."/>
        </authorList>
    </citation>
    <scope>NUCLEOTIDE SEQUENCE</scope>
    <source>
        <strain evidence="3">CBS 11721</strain>
    </source>
</reference>
<dbReference type="Proteomes" id="UP001219933">
    <property type="component" value="Chromosome 1"/>
</dbReference>
<feature type="region of interest" description="Disordered" evidence="1">
    <location>
        <begin position="421"/>
        <end position="483"/>
    </location>
</feature>
<dbReference type="EMBL" id="CP119877">
    <property type="protein sequence ID" value="WFD33592.1"/>
    <property type="molecule type" value="Genomic_DNA"/>
</dbReference>
<dbReference type="InterPro" id="IPR013897">
    <property type="entry name" value="Duc1"/>
</dbReference>
<organism evidence="3 4">
    <name type="scientific">Malassezia cuniculi</name>
    <dbReference type="NCBI Taxonomy" id="948313"/>
    <lineage>
        <taxon>Eukaryota</taxon>
        <taxon>Fungi</taxon>
        <taxon>Dikarya</taxon>
        <taxon>Basidiomycota</taxon>
        <taxon>Ustilaginomycotina</taxon>
        <taxon>Malasseziomycetes</taxon>
        <taxon>Malasseziales</taxon>
        <taxon>Malasseziaceae</taxon>
        <taxon>Malassezia</taxon>
    </lineage>
</organism>
<dbReference type="GO" id="GO:0008608">
    <property type="term" value="P:attachment of spindle microtubules to kinetochore"/>
    <property type="evidence" value="ECO:0007669"/>
    <property type="project" value="InterPro"/>
</dbReference>
<protein>
    <recommendedName>
        <fullName evidence="2">Domain of unknown function at the cortex 1 domain-containing protein</fullName>
    </recommendedName>
</protein>
<dbReference type="GO" id="GO:0042729">
    <property type="term" value="C:DASH complex"/>
    <property type="evidence" value="ECO:0007669"/>
    <property type="project" value="InterPro"/>
</dbReference>
<sequence length="632" mass="70454">MSSASGANPYEGNRSLSPTQQELLGEYARLAATTKRVAALSAQLASGDMHTSMLNELRVVERKMGLVLTLFKASVWAIVMQQSEDEDPAALLTEEQAQAQEHDLEHDLDQYRYREQEQEQEQEQAYGNYQGGAGWTYEYAQGNMTTDDAQWADETADAFHAAPPSRALLVGSDRFHLEPARLNDMERPHEINTEHFCGRVLVRILDAPGARPGEPGREYFVGRSRKFCIQIEGRFKRPWRGDEVFFGTDFDKFVPFPRAPFNAGMMVAQMIDPCTFYEEHPPSGRPYIMSPYAACMNTFCAWPSPARLHDAVVVHRHTTGDAHDHATGDVVPLEHVQHNQSEQTKTSLLQKVARLGSSNDDRVTPDYWRFVGFRTNPRVQAFVEENRALLSPEIGGLGNRRLSQGIDPAMFATLGTNKKGGMAITGIDRPDTPRVQEEAPPRVTTPGLGRILSFRKKNSSSSAAPSIVAPVPQRPGGAQAGFPPYQTSSTPEIMLANQLSPPTTSSPVTTGGAPWKSQLDNELGAWRFADPGSDMLEDNAFIFTNQSLSVPQRRKYFADAKHRADFVYDPDVVYGASFFSNMMDFNSFDLSIGPVRINVDPFFREMPIRYTLRAKDEEIVFCTISFQLVDAP</sequence>
<feature type="compositionally biased region" description="Low complexity" evidence="1">
    <location>
        <begin position="459"/>
        <end position="471"/>
    </location>
</feature>